<dbReference type="Proteomes" id="UP000054538">
    <property type="component" value="Unassembled WGS sequence"/>
</dbReference>
<reference evidence="2 3" key="1">
    <citation type="submission" date="2014-04" db="EMBL/GenBank/DDBJ databases">
        <authorList>
            <consortium name="DOE Joint Genome Institute"/>
            <person name="Kuo A."/>
            <person name="Kohler A."/>
            <person name="Jargeat P."/>
            <person name="Nagy L.G."/>
            <person name="Floudas D."/>
            <person name="Copeland A."/>
            <person name="Barry K.W."/>
            <person name="Cichocki N."/>
            <person name="Veneault-Fourrey C."/>
            <person name="LaButti K."/>
            <person name="Lindquist E.A."/>
            <person name="Lipzen A."/>
            <person name="Lundell T."/>
            <person name="Morin E."/>
            <person name="Murat C."/>
            <person name="Sun H."/>
            <person name="Tunlid A."/>
            <person name="Henrissat B."/>
            <person name="Grigoriev I.V."/>
            <person name="Hibbett D.S."/>
            <person name="Martin F."/>
            <person name="Nordberg H.P."/>
            <person name="Cantor M.N."/>
            <person name="Hua S.X."/>
        </authorList>
    </citation>
    <scope>NUCLEOTIDE SEQUENCE [LARGE SCALE GENOMIC DNA]</scope>
    <source>
        <strain evidence="2 3">Ve08.2h10</strain>
    </source>
</reference>
<dbReference type="InParanoid" id="A0A0D0DF04"/>
<evidence type="ECO:0000313" key="3">
    <source>
        <dbReference type="Proteomes" id="UP000054538"/>
    </source>
</evidence>
<dbReference type="AlphaFoldDB" id="A0A0D0DF04"/>
<feature type="region of interest" description="Disordered" evidence="1">
    <location>
        <begin position="1"/>
        <end position="45"/>
    </location>
</feature>
<organism evidence="2 3">
    <name type="scientific">Paxillus rubicundulus Ve08.2h10</name>
    <dbReference type="NCBI Taxonomy" id="930991"/>
    <lineage>
        <taxon>Eukaryota</taxon>
        <taxon>Fungi</taxon>
        <taxon>Dikarya</taxon>
        <taxon>Basidiomycota</taxon>
        <taxon>Agaricomycotina</taxon>
        <taxon>Agaricomycetes</taxon>
        <taxon>Agaricomycetidae</taxon>
        <taxon>Boletales</taxon>
        <taxon>Paxilineae</taxon>
        <taxon>Paxillaceae</taxon>
        <taxon>Paxillus</taxon>
    </lineage>
</organism>
<name>A0A0D0DF04_9AGAM</name>
<dbReference type="EMBL" id="KN824999">
    <property type="protein sequence ID" value="KIK96192.1"/>
    <property type="molecule type" value="Genomic_DNA"/>
</dbReference>
<feature type="non-terminal residue" evidence="2">
    <location>
        <position position="80"/>
    </location>
</feature>
<keyword evidence="3" id="KW-1185">Reference proteome</keyword>
<proteinExistence type="predicted"/>
<feature type="non-terminal residue" evidence="2">
    <location>
        <position position="1"/>
    </location>
</feature>
<reference evidence="3" key="2">
    <citation type="submission" date="2015-01" db="EMBL/GenBank/DDBJ databases">
        <title>Evolutionary Origins and Diversification of the Mycorrhizal Mutualists.</title>
        <authorList>
            <consortium name="DOE Joint Genome Institute"/>
            <consortium name="Mycorrhizal Genomics Consortium"/>
            <person name="Kohler A."/>
            <person name="Kuo A."/>
            <person name="Nagy L.G."/>
            <person name="Floudas D."/>
            <person name="Copeland A."/>
            <person name="Barry K.W."/>
            <person name="Cichocki N."/>
            <person name="Veneault-Fourrey C."/>
            <person name="LaButti K."/>
            <person name="Lindquist E.A."/>
            <person name="Lipzen A."/>
            <person name="Lundell T."/>
            <person name="Morin E."/>
            <person name="Murat C."/>
            <person name="Riley R."/>
            <person name="Ohm R."/>
            <person name="Sun H."/>
            <person name="Tunlid A."/>
            <person name="Henrissat B."/>
            <person name="Grigoriev I.V."/>
            <person name="Hibbett D.S."/>
            <person name="Martin F."/>
        </authorList>
    </citation>
    <scope>NUCLEOTIDE SEQUENCE [LARGE SCALE GENOMIC DNA]</scope>
    <source>
        <strain evidence="3">Ve08.2h10</strain>
    </source>
</reference>
<evidence type="ECO:0000256" key="1">
    <source>
        <dbReference type="SAM" id="MobiDB-lite"/>
    </source>
</evidence>
<dbReference type="HOGENOM" id="CLU_2596628_0_0_1"/>
<sequence>VMTNCTFSPMGGMEGQAPWQKKTKKEGTSLRTPTPTMSDASTPVVSSSSLPAISVAAITSSFPDASGDTCFGDFSCASLS</sequence>
<gene>
    <name evidence="2" type="ORF">PAXRUDRAFT_108918</name>
</gene>
<protein>
    <submittedName>
        <fullName evidence="2">Uncharacterized protein</fullName>
    </submittedName>
</protein>
<evidence type="ECO:0000313" key="2">
    <source>
        <dbReference type="EMBL" id="KIK96192.1"/>
    </source>
</evidence>
<accession>A0A0D0DF04</accession>